<evidence type="ECO:0000313" key="2">
    <source>
        <dbReference type="Proteomes" id="UP000234662"/>
    </source>
</evidence>
<protein>
    <recommendedName>
        <fullName evidence="3">ParD-like family protein</fullName>
    </recommendedName>
</protein>
<dbReference type="InterPro" id="IPR021831">
    <property type="entry name" value="ParD-like"/>
</dbReference>
<sequence>MSTGTDKVTRLSAALVTDAAREGAREQRSARQQLEHWARLGRSVSQRTTASRRRVEAALAGDLPAEALTAEEAVVYDAEIDALLEARLTTDDHVVRRASEGFSSVVVDDAGRLVELRPDGTSVVLDR</sequence>
<evidence type="ECO:0008006" key="3">
    <source>
        <dbReference type="Google" id="ProtNLM"/>
    </source>
</evidence>
<accession>A0A2I1R9X0</accession>
<comment type="caution">
    <text evidence="1">The sequence shown here is derived from an EMBL/GenBank/DDBJ whole genome shotgun (WGS) entry which is preliminary data.</text>
</comment>
<dbReference type="Pfam" id="PF11903">
    <property type="entry name" value="ParD_like"/>
    <property type="match status" value="1"/>
</dbReference>
<proteinExistence type="predicted"/>
<name>A0A2I1R9X0_9ACTN</name>
<dbReference type="EMBL" id="PKJC01000004">
    <property type="protein sequence ID" value="PKZ65938.1"/>
    <property type="molecule type" value="Genomic_DNA"/>
</dbReference>
<dbReference type="Proteomes" id="UP000234662">
    <property type="component" value="Unassembled WGS sequence"/>
</dbReference>
<dbReference type="STRING" id="2055.BCM27_21850"/>
<gene>
    <name evidence="1" type="ORF">CYJ73_07205</name>
</gene>
<dbReference type="AlphaFoldDB" id="A0A2I1R9X0"/>
<organism evidence="1 2">
    <name type="scientific">Gordonia terrae</name>
    <dbReference type="NCBI Taxonomy" id="2055"/>
    <lineage>
        <taxon>Bacteria</taxon>
        <taxon>Bacillati</taxon>
        <taxon>Actinomycetota</taxon>
        <taxon>Actinomycetes</taxon>
        <taxon>Mycobacteriales</taxon>
        <taxon>Gordoniaceae</taxon>
        <taxon>Gordonia</taxon>
    </lineage>
</organism>
<reference evidence="1 2" key="1">
    <citation type="submission" date="2017-12" db="EMBL/GenBank/DDBJ databases">
        <title>Phylogenetic diversity of female urinary microbiome.</title>
        <authorList>
            <person name="Thomas-White K."/>
            <person name="Wolfe A.J."/>
        </authorList>
    </citation>
    <scope>NUCLEOTIDE SEQUENCE [LARGE SCALE GENOMIC DNA]</scope>
    <source>
        <strain evidence="1 2">UMB0777</strain>
    </source>
</reference>
<evidence type="ECO:0000313" key="1">
    <source>
        <dbReference type="EMBL" id="PKZ65938.1"/>
    </source>
</evidence>
<dbReference type="RefSeq" id="WP_101819597.1">
    <property type="nucleotide sequence ID" value="NZ_PKJC01000004.1"/>
</dbReference>